<reference evidence="1 2" key="1">
    <citation type="submission" date="2016-10" db="EMBL/GenBank/DDBJ databases">
        <authorList>
            <person name="de Groot N.N."/>
        </authorList>
    </citation>
    <scope>NUCLEOTIDE SEQUENCE [LARGE SCALE GENOMIC DNA]</scope>
    <source>
        <strain evidence="1 2">R-24608</strain>
    </source>
</reference>
<protein>
    <submittedName>
        <fullName evidence="1">Uncharacterized protein</fullName>
    </submittedName>
</protein>
<dbReference type="AlphaFoldDB" id="A0A1I7KED7"/>
<dbReference type="RefSeq" id="WP_054257725.1">
    <property type="nucleotide sequence ID" value="NZ_CYIG01000053.1"/>
</dbReference>
<evidence type="ECO:0000313" key="1">
    <source>
        <dbReference type="EMBL" id="SFU95746.1"/>
    </source>
</evidence>
<dbReference type="EMBL" id="FPBX01000048">
    <property type="protein sequence ID" value="SFU95746.1"/>
    <property type="molecule type" value="Genomic_DNA"/>
</dbReference>
<dbReference type="OrthoDB" id="8913406at2"/>
<evidence type="ECO:0000313" key="2">
    <source>
        <dbReference type="Proteomes" id="UP000183656"/>
    </source>
</evidence>
<accession>A0A1I7KED7</accession>
<sequence>MNTRLPDGVRGWVFPAHLDDTCVVAQRIGSEVTFGTLCHPITGEAISYRTDTESAVGFAPPPLAAQPQSTV</sequence>
<dbReference type="STRING" id="343013.SAMN04489707_10484"/>
<name>A0A1I7KED7_9BURK</name>
<organism evidence="1 2">
    <name type="scientific">Paenacidovorax caeni</name>
    <dbReference type="NCBI Taxonomy" id="343013"/>
    <lineage>
        <taxon>Bacteria</taxon>
        <taxon>Pseudomonadati</taxon>
        <taxon>Pseudomonadota</taxon>
        <taxon>Betaproteobacteria</taxon>
        <taxon>Burkholderiales</taxon>
        <taxon>Comamonadaceae</taxon>
        <taxon>Paenacidovorax</taxon>
    </lineage>
</organism>
<proteinExistence type="predicted"/>
<gene>
    <name evidence="1" type="ORF">SAMN04489707_10484</name>
</gene>
<keyword evidence="2" id="KW-1185">Reference proteome</keyword>
<dbReference type="Proteomes" id="UP000183656">
    <property type="component" value="Unassembled WGS sequence"/>
</dbReference>